<dbReference type="InterPro" id="IPR001279">
    <property type="entry name" value="Metallo-B-lactamas"/>
</dbReference>
<evidence type="ECO:0000256" key="1">
    <source>
        <dbReference type="ARBA" id="ARBA00001947"/>
    </source>
</evidence>
<evidence type="ECO:0000313" key="7">
    <source>
        <dbReference type="EMBL" id="TQM90078.1"/>
    </source>
</evidence>
<dbReference type="CDD" id="cd07729">
    <property type="entry name" value="AHL_lactonase_MBL-fold"/>
    <property type="match status" value="1"/>
</dbReference>
<dbReference type="AlphaFoldDB" id="A0A543K4S9"/>
<dbReference type="SUPFAM" id="SSF56281">
    <property type="entry name" value="Metallo-hydrolase/oxidoreductase"/>
    <property type="match status" value="1"/>
</dbReference>
<protein>
    <submittedName>
        <fullName evidence="7">Metallo-beta-lactamase superfamily protein</fullName>
    </submittedName>
</protein>
<comment type="similarity">
    <text evidence="2">Belongs to the metallo-beta-lactamase superfamily.</text>
</comment>
<dbReference type="OrthoDB" id="9773738at2"/>
<dbReference type="PANTHER" id="PTHR42978:SF2">
    <property type="entry name" value="102 KBASES UNSTABLE REGION: FROM 1 TO 119443"/>
    <property type="match status" value="1"/>
</dbReference>
<evidence type="ECO:0000256" key="5">
    <source>
        <dbReference type="ARBA" id="ARBA00022833"/>
    </source>
</evidence>
<feature type="domain" description="Metallo-beta-lactamase" evidence="6">
    <location>
        <begin position="50"/>
        <end position="278"/>
    </location>
</feature>
<evidence type="ECO:0000313" key="8">
    <source>
        <dbReference type="Proteomes" id="UP000320582"/>
    </source>
</evidence>
<proteinExistence type="inferred from homology"/>
<dbReference type="InterPro" id="IPR036866">
    <property type="entry name" value="RibonucZ/Hydroxyglut_hydro"/>
</dbReference>
<accession>A0A543K4S9</accession>
<dbReference type="Gene3D" id="3.60.15.10">
    <property type="entry name" value="Ribonuclease Z/Hydroxyacylglutathione hydrolase-like"/>
    <property type="match status" value="1"/>
</dbReference>
<dbReference type="Pfam" id="PF00753">
    <property type="entry name" value="Lactamase_B"/>
    <property type="match status" value="1"/>
</dbReference>
<comment type="cofactor">
    <cofactor evidence="1">
        <name>Zn(2+)</name>
        <dbReference type="ChEBI" id="CHEBI:29105"/>
    </cofactor>
</comment>
<keyword evidence="4" id="KW-0378">Hydrolase</keyword>
<evidence type="ECO:0000256" key="2">
    <source>
        <dbReference type="ARBA" id="ARBA00007749"/>
    </source>
</evidence>
<dbReference type="SMART" id="SM00849">
    <property type="entry name" value="Lactamase_B"/>
    <property type="match status" value="1"/>
</dbReference>
<reference evidence="7 8" key="1">
    <citation type="submission" date="2019-06" db="EMBL/GenBank/DDBJ databases">
        <title>Genomic Encyclopedia of Archaeal and Bacterial Type Strains, Phase II (KMG-II): from individual species to whole genera.</title>
        <authorList>
            <person name="Goeker M."/>
        </authorList>
    </citation>
    <scope>NUCLEOTIDE SEQUENCE [LARGE SCALE GENOMIC DNA]</scope>
    <source>
        <strain evidence="7 8">DSM 18423</strain>
    </source>
</reference>
<dbReference type="EMBL" id="VFPT01000003">
    <property type="protein sequence ID" value="TQM90078.1"/>
    <property type="molecule type" value="Genomic_DNA"/>
</dbReference>
<dbReference type="Proteomes" id="UP000320582">
    <property type="component" value="Unassembled WGS sequence"/>
</dbReference>
<evidence type="ECO:0000256" key="4">
    <source>
        <dbReference type="ARBA" id="ARBA00022801"/>
    </source>
</evidence>
<gene>
    <name evidence="7" type="ORF">BD293_3996</name>
</gene>
<sequence>MQSPGELPAIRSVRVGTTGTGSMHREHRYGSPLPTLLWVLLSRRWVDGVPVHFFAIDHRDGLVLFDTGLDPACASNPREYLGSALGVFFLNRLFRWQIRPEDNVTDQLALMGHDAGAVRKVVFSHLHFDHTGCIDHLLHAELIAPRREWQALTRPKAERSWYLRQHVDLPGAQWTLFDMAPCDDPDLASFDGCLDVMGDGSIMILPTPGHTAGSVSMLLRSAGMPPILLIADLAFELDMLMADHMPGVGEDFDAMRDSYARVRALRERLPGLIVLPSHDMETAARLSEALPA</sequence>
<dbReference type="GO" id="GO:0046872">
    <property type="term" value="F:metal ion binding"/>
    <property type="evidence" value="ECO:0007669"/>
    <property type="project" value="UniProtKB-KW"/>
</dbReference>
<comment type="caution">
    <text evidence="7">The sequence shown here is derived from an EMBL/GenBank/DDBJ whole genome shotgun (WGS) entry which is preliminary data.</text>
</comment>
<keyword evidence="5" id="KW-0862">Zinc</keyword>
<evidence type="ECO:0000259" key="6">
    <source>
        <dbReference type="SMART" id="SM00849"/>
    </source>
</evidence>
<keyword evidence="8" id="KW-1185">Reference proteome</keyword>
<dbReference type="PANTHER" id="PTHR42978">
    <property type="entry name" value="QUORUM-QUENCHING LACTONASE YTNP-RELATED-RELATED"/>
    <property type="match status" value="1"/>
</dbReference>
<keyword evidence="3" id="KW-0479">Metal-binding</keyword>
<name>A0A543K4S9_9RHOB</name>
<evidence type="ECO:0000256" key="3">
    <source>
        <dbReference type="ARBA" id="ARBA00022723"/>
    </source>
</evidence>
<dbReference type="InterPro" id="IPR051013">
    <property type="entry name" value="MBL_superfamily_lactonases"/>
</dbReference>
<organism evidence="7 8">
    <name type="scientific">Roseinatronobacter monicus</name>
    <dbReference type="NCBI Taxonomy" id="393481"/>
    <lineage>
        <taxon>Bacteria</taxon>
        <taxon>Pseudomonadati</taxon>
        <taxon>Pseudomonadota</taxon>
        <taxon>Alphaproteobacteria</taxon>
        <taxon>Rhodobacterales</taxon>
        <taxon>Paracoccaceae</taxon>
        <taxon>Roseinatronobacter</taxon>
    </lineage>
</organism>
<dbReference type="GO" id="GO:0016787">
    <property type="term" value="F:hydrolase activity"/>
    <property type="evidence" value="ECO:0007669"/>
    <property type="project" value="UniProtKB-KW"/>
</dbReference>